<dbReference type="EMBL" id="CP013661">
    <property type="protein sequence ID" value="ALS79928.1"/>
    <property type="molecule type" value="Genomic_DNA"/>
</dbReference>
<sequence>MKFQSTRQQVTSSGLTVYNDGFGMVKEKRMVPENKAVTDIQFLDVASEIEADSVLIEGLQVLEKTYSTNFISKEKLLDWYIGQVITVNNAELGEAIKVRLLSTSGNIIVEQLDTGEITIDPIGQLILPSLPEGLLMRPTLVCKIVAVETATEVGISYLTKGLKWQANYVAEIRGSYLNLTSWIQLSNDSGIDFFESRLKLTSGNVNRYKEAHPLHAQARLFAATEEQESFFEEHTFEDYHMYSMARPVTILQDQTKQIRLMKIQGVDFRKVYKVESGSQQAEVRVEFYNNVDNKLGVPLPKGIVKVYEQDSNDEMEFIGEDAMTHKTNQQKVSLAIGKAFDISSESREKKRSRSGHFDYVTYVYELQNKKSESVRIEVTHQVFEQIWQMESSSHDYELKQSNKLEFRVHLAAGKKVEVEFTYKVDRRTEEQIQ</sequence>
<dbReference type="PANTHER" id="PTHR38075:SF1">
    <property type="entry name" value="DUF4139 DOMAIN-CONTAINING PROTEIN"/>
    <property type="match status" value="1"/>
</dbReference>
<organism evidence="2 3">
    <name type="scientific">Planococcus kocurii</name>
    <dbReference type="NCBI Taxonomy" id="1374"/>
    <lineage>
        <taxon>Bacteria</taxon>
        <taxon>Bacillati</taxon>
        <taxon>Bacillota</taxon>
        <taxon>Bacilli</taxon>
        <taxon>Bacillales</taxon>
        <taxon>Caryophanaceae</taxon>
        <taxon>Planococcus</taxon>
    </lineage>
</organism>
<dbReference type="PANTHER" id="PTHR38075">
    <property type="entry name" value="DUF4139 DOMAIN-CONTAINING PROTEIN"/>
    <property type="match status" value="1"/>
</dbReference>
<dbReference type="Pfam" id="PF13598">
    <property type="entry name" value="DUF4139"/>
    <property type="match status" value="1"/>
</dbReference>
<evidence type="ECO:0000313" key="3">
    <source>
        <dbReference type="Proteomes" id="UP000065533"/>
    </source>
</evidence>
<reference evidence="2" key="1">
    <citation type="submission" date="2016-01" db="EMBL/GenBank/DDBJ databases">
        <title>Complete genome of Planococcus kocurri type strain.</title>
        <authorList>
            <person name="See-Too W.S."/>
        </authorList>
    </citation>
    <scope>NUCLEOTIDE SEQUENCE [LARGE SCALE GENOMIC DNA]</scope>
    <source>
        <strain evidence="2">ATCC 43650</strain>
    </source>
</reference>
<accession>A0ABM5WZX4</accession>
<dbReference type="InterPro" id="IPR037291">
    <property type="entry name" value="DUF4139"/>
</dbReference>
<keyword evidence="3" id="KW-1185">Reference proteome</keyword>
<proteinExistence type="predicted"/>
<protein>
    <recommendedName>
        <fullName evidence="1">DUF4139 domain-containing protein</fullName>
    </recommendedName>
</protein>
<dbReference type="RefSeq" id="WP_058386569.1">
    <property type="nucleotide sequence ID" value="NZ_CP013661.2"/>
</dbReference>
<name>A0ABM5WZX4_9BACL</name>
<gene>
    <name evidence="2" type="ORF">AUO94_15450</name>
</gene>
<dbReference type="Proteomes" id="UP000065533">
    <property type="component" value="Chromosome"/>
</dbReference>
<feature type="domain" description="DUF4139" evidence="1">
    <location>
        <begin position="155"/>
        <end position="424"/>
    </location>
</feature>
<evidence type="ECO:0000259" key="1">
    <source>
        <dbReference type="Pfam" id="PF13598"/>
    </source>
</evidence>
<evidence type="ECO:0000313" key="2">
    <source>
        <dbReference type="EMBL" id="ALS79928.1"/>
    </source>
</evidence>